<sequence>MAAGMKSRPDAGSRRRFESAVGLFQLLVKPLLAAEQHNASVESDTPCCLQLRDLVAGKTVRTWLSPVELASELNRKDGGLRVMQKSPSILPGGRSSAATLHVTYITGSSSSSTRFDRIRAEWRHDGAETVVSKCPEEVEASVRALADWLMQAGVASVRGLRVTQMTLSFARRSSTSSSR</sequence>
<reference evidence="1 2" key="1">
    <citation type="submission" date="2020-04" db="EMBL/GenBank/DDBJ databases">
        <title>Perkinsus olseni comparative genomics.</title>
        <authorList>
            <person name="Bogema D.R."/>
        </authorList>
    </citation>
    <scope>NUCLEOTIDE SEQUENCE [LARGE SCALE GENOMIC DNA]</scope>
    <source>
        <strain evidence="1">00978-12</strain>
    </source>
</reference>
<organism evidence="1 2">
    <name type="scientific">Perkinsus olseni</name>
    <name type="common">Perkinsus atlanticus</name>
    <dbReference type="NCBI Taxonomy" id="32597"/>
    <lineage>
        <taxon>Eukaryota</taxon>
        <taxon>Sar</taxon>
        <taxon>Alveolata</taxon>
        <taxon>Perkinsozoa</taxon>
        <taxon>Perkinsea</taxon>
        <taxon>Perkinsida</taxon>
        <taxon>Perkinsidae</taxon>
        <taxon>Perkinsus</taxon>
    </lineage>
</organism>
<comment type="caution">
    <text evidence="1">The sequence shown here is derived from an EMBL/GenBank/DDBJ whole genome shotgun (WGS) entry which is preliminary data.</text>
</comment>
<protein>
    <submittedName>
        <fullName evidence="1">Uncharacterized protein</fullName>
    </submittedName>
</protein>
<proteinExistence type="predicted"/>
<accession>A0A7J6PBM6</accession>
<dbReference type="AlphaFoldDB" id="A0A7J6PBM6"/>
<dbReference type="Proteomes" id="UP000541610">
    <property type="component" value="Unassembled WGS sequence"/>
</dbReference>
<dbReference type="EMBL" id="JABANP010000043">
    <property type="protein sequence ID" value="KAF4693568.1"/>
    <property type="molecule type" value="Genomic_DNA"/>
</dbReference>
<evidence type="ECO:0000313" key="2">
    <source>
        <dbReference type="Proteomes" id="UP000541610"/>
    </source>
</evidence>
<name>A0A7J6PBM6_PEROL</name>
<evidence type="ECO:0000313" key="1">
    <source>
        <dbReference type="EMBL" id="KAF4693568.1"/>
    </source>
</evidence>
<gene>
    <name evidence="1" type="ORF">FOZ60_010491</name>
</gene>